<accession>A0A552WW33</accession>
<reference evidence="1 2" key="1">
    <citation type="submission" date="2019-07" db="EMBL/GenBank/DDBJ databases">
        <title>Georgenia wutianyii sp. nov. and Georgenia *** sp. nov. isolated from plateau pika (Ochotona curzoniae) in the Qinghai-Tibet plateau of China.</title>
        <authorList>
            <person name="Tian Z."/>
        </authorList>
    </citation>
    <scope>NUCLEOTIDE SEQUENCE [LARGE SCALE GENOMIC DNA]</scope>
    <source>
        <strain evidence="1 2">Z446</strain>
    </source>
</reference>
<dbReference type="AlphaFoldDB" id="A0A552WW33"/>
<dbReference type="InterPro" id="IPR021889">
    <property type="entry name" value="DUF3500"/>
</dbReference>
<evidence type="ECO:0000313" key="2">
    <source>
        <dbReference type="Proteomes" id="UP000318693"/>
    </source>
</evidence>
<dbReference type="Proteomes" id="UP000318693">
    <property type="component" value="Unassembled WGS sequence"/>
</dbReference>
<evidence type="ECO:0000313" key="1">
    <source>
        <dbReference type="EMBL" id="TRW47004.1"/>
    </source>
</evidence>
<protein>
    <submittedName>
        <fullName evidence="1">DUF3500 domain-containing protein</fullName>
    </submittedName>
</protein>
<gene>
    <name evidence="1" type="ORF">FJ693_03245</name>
</gene>
<keyword evidence="2" id="KW-1185">Reference proteome</keyword>
<dbReference type="EMBL" id="VJXR01000005">
    <property type="protein sequence ID" value="TRW47004.1"/>
    <property type="molecule type" value="Genomic_DNA"/>
</dbReference>
<dbReference type="Pfam" id="PF12006">
    <property type="entry name" value="DUF3500"/>
    <property type="match status" value="1"/>
</dbReference>
<name>A0A552WW33_9MICO</name>
<comment type="caution">
    <text evidence="1">The sequence shown here is derived from an EMBL/GenBank/DDBJ whole genome shotgun (WGS) entry which is preliminary data.</text>
</comment>
<sequence length="435" mass="48523">MVTEQDNDIDDFFSTARVAGRDEAVELPTGGYTEYLYDLNAPVLAEWRGLGYEEFSEKKRSPHFVQELLDSWEELYQEPFVGITTDGTVWDGLYRLPDTAAPTDAGPVAAAEALLAGLSTDERERVAHSLGAAEWRAWSNPEFVIHRVGLRLEDLDAHKVEAALEVVRASLSAEGYERVREAMSLNGFLGALTELPTIMNDQSYWFALYGTPSAREPWGWQLFGHHVAVNFVTVGGRHVVAPVFLGAEPALSDSRPPLFEAREQVAIELAGSLTEAQRTKAVVYRSVLDPAMPEGRVHPADERHVAGAFRDNRVVPAEGLCGRDLTDRQRGLLRAIAEDFLLLLVGPQREATLADFDAHLDETWFSWYGATDGSQPFYFRIHSPVLLAELDHHAGVWLNNRLPARFHVHTTLRMPNGNDYGKAYLAEWEKRTGEG</sequence>
<dbReference type="PANTHER" id="PTHR37489">
    <property type="entry name" value="DUF3500 DOMAIN-CONTAINING PROTEIN"/>
    <property type="match status" value="1"/>
</dbReference>
<organism evidence="1 2">
    <name type="scientific">Georgenia yuyongxinii</name>
    <dbReference type="NCBI Taxonomy" id="2589797"/>
    <lineage>
        <taxon>Bacteria</taxon>
        <taxon>Bacillati</taxon>
        <taxon>Actinomycetota</taxon>
        <taxon>Actinomycetes</taxon>
        <taxon>Micrococcales</taxon>
        <taxon>Bogoriellaceae</taxon>
        <taxon>Georgenia</taxon>
    </lineage>
</organism>
<dbReference type="PANTHER" id="PTHR37489:SF1">
    <property type="entry name" value="DUF3500 DOMAIN-CONTAINING PROTEIN"/>
    <property type="match status" value="1"/>
</dbReference>
<proteinExistence type="predicted"/>